<dbReference type="EMBL" id="CAAALY010001473">
    <property type="protein sequence ID" value="VEL07315.1"/>
    <property type="molecule type" value="Genomic_DNA"/>
</dbReference>
<proteinExistence type="predicted"/>
<name>A0A3S4ZBG9_9PLAT</name>
<gene>
    <name evidence="2" type="ORF">PXEA_LOCUS755</name>
</gene>
<accession>A0A3S4ZBG9</accession>
<dbReference type="Proteomes" id="UP000784294">
    <property type="component" value="Unassembled WGS sequence"/>
</dbReference>
<protein>
    <submittedName>
        <fullName evidence="2">Uncharacterized protein</fullName>
    </submittedName>
</protein>
<sequence length="85" mass="9857">MQGSNIDATTQTLISMQMRGEKTSPIRQADPFEADTATFSLLSRRNKIVRHPTRRTRRGRRCRGENRSNKAFFPFNTLREVKLGF</sequence>
<feature type="region of interest" description="Disordered" evidence="1">
    <location>
        <begin position="1"/>
        <end position="30"/>
    </location>
</feature>
<comment type="caution">
    <text evidence="2">The sequence shown here is derived from an EMBL/GenBank/DDBJ whole genome shotgun (WGS) entry which is preliminary data.</text>
</comment>
<feature type="compositionally biased region" description="Polar residues" evidence="1">
    <location>
        <begin position="1"/>
        <end position="15"/>
    </location>
</feature>
<keyword evidence="3" id="KW-1185">Reference proteome</keyword>
<organism evidence="2 3">
    <name type="scientific">Protopolystoma xenopodis</name>
    <dbReference type="NCBI Taxonomy" id="117903"/>
    <lineage>
        <taxon>Eukaryota</taxon>
        <taxon>Metazoa</taxon>
        <taxon>Spiralia</taxon>
        <taxon>Lophotrochozoa</taxon>
        <taxon>Platyhelminthes</taxon>
        <taxon>Monogenea</taxon>
        <taxon>Polyopisthocotylea</taxon>
        <taxon>Polystomatidea</taxon>
        <taxon>Polystomatidae</taxon>
        <taxon>Protopolystoma</taxon>
    </lineage>
</organism>
<dbReference type="AlphaFoldDB" id="A0A3S4ZBG9"/>
<evidence type="ECO:0000313" key="2">
    <source>
        <dbReference type="EMBL" id="VEL07315.1"/>
    </source>
</evidence>
<reference evidence="2" key="1">
    <citation type="submission" date="2018-11" db="EMBL/GenBank/DDBJ databases">
        <authorList>
            <consortium name="Pathogen Informatics"/>
        </authorList>
    </citation>
    <scope>NUCLEOTIDE SEQUENCE</scope>
</reference>
<evidence type="ECO:0000313" key="3">
    <source>
        <dbReference type="Proteomes" id="UP000784294"/>
    </source>
</evidence>
<evidence type="ECO:0000256" key="1">
    <source>
        <dbReference type="SAM" id="MobiDB-lite"/>
    </source>
</evidence>